<comment type="caution">
    <text evidence="3">The sequence shown here is derived from an EMBL/GenBank/DDBJ whole genome shotgun (WGS) entry which is preliminary data.</text>
</comment>
<reference evidence="3 4" key="1">
    <citation type="journal article" date="2015" name="Stand. Genomic Sci.">
        <title>Genomic Encyclopedia of Bacterial and Archaeal Type Strains, Phase III: the genomes of soil and plant-associated and newly described type strains.</title>
        <authorList>
            <person name="Whitman W.B."/>
            <person name="Woyke T."/>
            <person name="Klenk H.P."/>
            <person name="Zhou Y."/>
            <person name="Lilburn T.G."/>
            <person name="Beck B.J."/>
            <person name="De Vos P."/>
            <person name="Vandamme P."/>
            <person name="Eisen J.A."/>
            <person name="Garrity G."/>
            <person name="Hugenholtz P."/>
            <person name="Kyrpides N.C."/>
        </authorList>
    </citation>
    <scope>NUCLEOTIDE SEQUENCE [LARGE SCALE GENOMIC DNA]</scope>
    <source>
        <strain evidence="3 4">CECT 7306</strain>
    </source>
</reference>
<dbReference type="RefSeq" id="WP_123380464.1">
    <property type="nucleotide sequence ID" value="NZ_RJKN01000006.1"/>
</dbReference>
<evidence type="ECO:0000256" key="1">
    <source>
        <dbReference type="SAM" id="MobiDB-lite"/>
    </source>
</evidence>
<evidence type="ECO:0000313" key="4">
    <source>
        <dbReference type="Proteomes" id="UP000276232"/>
    </source>
</evidence>
<feature type="region of interest" description="Disordered" evidence="1">
    <location>
        <begin position="41"/>
        <end position="68"/>
    </location>
</feature>
<gene>
    <name evidence="3" type="ORF">EDC03_2374</name>
</gene>
<dbReference type="OrthoDB" id="9792898at2"/>
<organism evidence="3 4">
    <name type="scientific">Pseudokineococcus lusitanus</name>
    <dbReference type="NCBI Taxonomy" id="763993"/>
    <lineage>
        <taxon>Bacteria</taxon>
        <taxon>Bacillati</taxon>
        <taxon>Actinomycetota</taxon>
        <taxon>Actinomycetes</taxon>
        <taxon>Kineosporiales</taxon>
        <taxon>Kineosporiaceae</taxon>
        <taxon>Pseudokineococcus</taxon>
    </lineage>
</organism>
<dbReference type="InParanoid" id="A0A3N1GWC6"/>
<name>A0A3N1GWC6_9ACTN</name>
<dbReference type="InterPro" id="IPR013429">
    <property type="entry name" value="Regulatory_FmdB_Zinc_ribbon"/>
</dbReference>
<evidence type="ECO:0000259" key="2">
    <source>
        <dbReference type="SMART" id="SM00834"/>
    </source>
</evidence>
<accession>A0A3N1GWC6</accession>
<dbReference type="Proteomes" id="UP000276232">
    <property type="component" value="Unassembled WGS sequence"/>
</dbReference>
<proteinExistence type="predicted"/>
<dbReference type="SMART" id="SM00834">
    <property type="entry name" value="CxxC_CXXC_SSSS"/>
    <property type="match status" value="1"/>
</dbReference>
<protein>
    <recommendedName>
        <fullName evidence="2">Putative regulatory protein FmdB zinc ribbon domain-containing protein</fullName>
    </recommendedName>
</protein>
<feature type="domain" description="Putative regulatory protein FmdB zinc ribbon" evidence="2">
    <location>
        <begin position="1"/>
        <end position="40"/>
    </location>
</feature>
<evidence type="ECO:0000313" key="3">
    <source>
        <dbReference type="EMBL" id="ROP34560.1"/>
    </source>
</evidence>
<dbReference type="EMBL" id="RJKN01000006">
    <property type="protein sequence ID" value="ROP34560.1"/>
    <property type="molecule type" value="Genomic_DNA"/>
</dbReference>
<keyword evidence="4" id="KW-1185">Reference proteome</keyword>
<dbReference type="AlphaFoldDB" id="A0A3N1GWC6"/>
<sequence length="138" mass="14566">MVLHDFVCGTGHRFEAGLASMAAADPACPVCGAASRRRPSRLNIGGRASTGVAREQMPRSWEAVGRGDRDTVAHWHRVAADRERLEEKHPELAGDRRPVLAHEGVFASRPLRAGDDPAAVVASVKAAEAATAPARAAS</sequence>